<dbReference type="Gene3D" id="3.40.50.2000">
    <property type="entry name" value="Glycogen Phosphorylase B"/>
    <property type="match status" value="2"/>
</dbReference>
<dbReference type="InterPro" id="IPR050194">
    <property type="entry name" value="Glycosyltransferase_grp1"/>
</dbReference>
<reference evidence="4 5" key="1">
    <citation type="journal article" date="2019" name="Syst. Appl. Microbiol.">
        <title>Oenococcus sicerae sp. nov., isolated from French cider.</title>
        <authorList>
            <person name="Cousin F.J."/>
            <person name="Le Guellec R."/>
            <person name="Chagnot C."/>
            <person name="Goux D."/>
            <person name="Dalmasso M."/>
            <person name="Laplace J.M."/>
            <person name="Cretenet M."/>
        </authorList>
    </citation>
    <scope>NUCLEOTIDE SEQUENCE [LARGE SCALE GENOMIC DNA]</scope>
    <source>
        <strain evidence="4 5">UCMA 15228</strain>
    </source>
</reference>
<keyword evidence="5" id="KW-1185">Reference proteome</keyword>
<evidence type="ECO:0000313" key="5">
    <source>
        <dbReference type="Proteomes" id="UP000286907"/>
    </source>
</evidence>
<dbReference type="EMBL" id="CP029684">
    <property type="protein sequence ID" value="QAS70092.1"/>
    <property type="molecule type" value="Genomic_DNA"/>
</dbReference>
<dbReference type="Pfam" id="PF13439">
    <property type="entry name" value="Glyco_transf_4"/>
    <property type="match status" value="1"/>
</dbReference>
<evidence type="ECO:0000313" key="6">
    <source>
        <dbReference type="Proteomes" id="UP001167919"/>
    </source>
</evidence>
<dbReference type="InterPro" id="IPR001296">
    <property type="entry name" value="Glyco_trans_1"/>
</dbReference>
<evidence type="ECO:0000313" key="3">
    <source>
        <dbReference type="EMBL" id="MDN6901060.1"/>
    </source>
</evidence>
<dbReference type="Proteomes" id="UP000286907">
    <property type="component" value="Chromosome"/>
</dbReference>
<reference evidence="4" key="3">
    <citation type="submission" date="2020-01" db="EMBL/GenBank/DDBJ databases">
        <authorList>
            <person name="Cousin F.J."/>
            <person name="Le Guellec R."/>
            <person name="Cretenet M."/>
        </authorList>
    </citation>
    <scope>NUCLEOTIDE SEQUENCE</scope>
    <source>
        <strain evidence="4">UCMA 15228</strain>
    </source>
</reference>
<gene>
    <name evidence="4" type="ORF">DLJ48_05895</name>
    <name evidence="3" type="ORF">EVC35_08680</name>
</gene>
<feature type="domain" description="Glycosyltransferase subfamily 4-like N-terminal" evidence="2">
    <location>
        <begin position="44"/>
        <end position="139"/>
    </location>
</feature>
<dbReference type="AlphaFoldDB" id="A0AAJ1RBI6"/>
<dbReference type="PANTHER" id="PTHR45947:SF3">
    <property type="entry name" value="SULFOQUINOVOSYL TRANSFERASE SQD2"/>
    <property type="match status" value="1"/>
</dbReference>
<dbReference type="InterPro" id="IPR028098">
    <property type="entry name" value="Glyco_trans_4-like_N"/>
</dbReference>
<dbReference type="Proteomes" id="UP001167919">
    <property type="component" value="Unassembled WGS sequence"/>
</dbReference>
<proteinExistence type="predicted"/>
<dbReference type="Pfam" id="PF00534">
    <property type="entry name" value="Glycos_transf_1"/>
    <property type="match status" value="1"/>
</dbReference>
<dbReference type="GO" id="GO:0016757">
    <property type="term" value="F:glycosyltransferase activity"/>
    <property type="evidence" value="ECO:0007669"/>
    <property type="project" value="InterPro"/>
</dbReference>
<dbReference type="SUPFAM" id="SSF53756">
    <property type="entry name" value="UDP-Glycosyltransferase/glycogen phosphorylase"/>
    <property type="match status" value="1"/>
</dbReference>
<sequence length="343" mass="38831">MKVLQYFENPGLISRSGIGHAQRLQQEELSYTDVVLDTSPFSKDYDLIDVNTYGPKSIAMLAKARLENKKIVYHAHSTYEDFRNSFIGSNLLSKPFKRHLINAYKRADLIITPTAYAKTLLRGYGLTQPIIPISNGVRVSSYEKSQSKITKFRQFLNLSADDKRKVIISVGLYFQRKGVIDFVELAKRNPEYLFVWFGYTDLRIIPRKIRKMVQSDHPANCIFAGYITGDVLQGAYSGADLFLYPSYEETEGIVVLEALASSQKVLVRDIPVYADWLHDGVDCYKAQNLDDFDKQLHLIMSDQVKDVSQQGYEVALTRDVSVIGPQLKAAYEEALALISGDSQ</sequence>
<dbReference type="PANTHER" id="PTHR45947">
    <property type="entry name" value="SULFOQUINOVOSYL TRANSFERASE SQD2"/>
    <property type="match status" value="1"/>
</dbReference>
<name>A0AAJ1RBI6_9LACO</name>
<organism evidence="3 6">
    <name type="scientific">Oenococcus sicerae</name>
    <dbReference type="NCBI Taxonomy" id="2203724"/>
    <lineage>
        <taxon>Bacteria</taxon>
        <taxon>Bacillati</taxon>
        <taxon>Bacillota</taxon>
        <taxon>Bacilli</taxon>
        <taxon>Lactobacillales</taxon>
        <taxon>Lactobacillaceae</taxon>
        <taxon>Oenococcus</taxon>
    </lineage>
</organism>
<feature type="domain" description="Glycosyl transferase family 1" evidence="1">
    <location>
        <begin position="158"/>
        <end position="305"/>
    </location>
</feature>
<evidence type="ECO:0000259" key="2">
    <source>
        <dbReference type="Pfam" id="PF13439"/>
    </source>
</evidence>
<accession>A0AAJ1RBI6</accession>
<protein>
    <submittedName>
        <fullName evidence="3 4">Glycosyltransferase</fullName>
    </submittedName>
</protein>
<dbReference type="RefSeq" id="WP_128686564.1">
    <property type="nucleotide sequence ID" value="NZ_CP029684.2"/>
</dbReference>
<reference evidence="3" key="2">
    <citation type="submission" date="2019-01" db="EMBL/GenBank/DDBJ databases">
        <title>Oenococcus sicerae UCMA17102.</title>
        <authorList>
            <person name="Cousin F.J."/>
            <person name="Le Guellec R."/>
            <person name="Cretenet M."/>
        </authorList>
    </citation>
    <scope>NUCLEOTIDE SEQUENCE</scope>
    <source>
        <strain evidence="3">UCMA17102</strain>
    </source>
</reference>
<evidence type="ECO:0000259" key="1">
    <source>
        <dbReference type="Pfam" id="PF00534"/>
    </source>
</evidence>
<dbReference type="EMBL" id="SDWY01000005">
    <property type="protein sequence ID" value="MDN6901060.1"/>
    <property type="molecule type" value="Genomic_DNA"/>
</dbReference>
<evidence type="ECO:0000313" key="4">
    <source>
        <dbReference type="EMBL" id="QAS70092.1"/>
    </source>
</evidence>